<dbReference type="Gene3D" id="1.25.40.10">
    <property type="entry name" value="Tetratricopeptide repeat domain"/>
    <property type="match status" value="1"/>
</dbReference>
<evidence type="ECO:0000256" key="3">
    <source>
        <dbReference type="ARBA" id="ARBA00023602"/>
    </source>
</evidence>
<dbReference type="PANTHER" id="PTHR46035:SF1">
    <property type="entry name" value="TETRATRICOPEPTIDE REPEAT PROTEIN 4"/>
    <property type="match status" value="1"/>
</dbReference>
<sequence>MAEKHGATDLSSLAKALDQEIEDHIDSLEKKPYTEGFSEENWEKEIENVPLFMTKSPNEADYANNPALAAIQKIKYDEDSTPVEKAQSYKEEGNQYFKERDYRKAVFAYTEALKENFDDDLLKVILLTNRAAAQFHIENYQSCMMDVARAKKLKPDHLKALIRGAECLLKLRKYEKCLDWCDMALKISPTDKKLLETRTLADQGKRKQERDERIKAKKMKQKAEEKRVLETAIQQRGITIKNIEAPEDYSEGSGHEPIIDSDGVIHWPVLFLYPEYAQSDIIADFNENHRFVEHLNEMFKEDEYAGWDAEKKYRAERIEIYYEDMSSRKLNRVMPDMTLAEAITMKGYTLHPYTPHFIILVAGSPFKDHYFENFARVCQQMFG</sequence>
<organism evidence="6 7">
    <name type="scientific">Saccoglossus kowalevskii</name>
    <name type="common">Acorn worm</name>
    <dbReference type="NCBI Taxonomy" id="10224"/>
    <lineage>
        <taxon>Eukaryota</taxon>
        <taxon>Metazoa</taxon>
        <taxon>Hemichordata</taxon>
        <taxon>Enteropneusta</taxon>
        <taxon>Harrimaniidae</taxon>
        <taxon>Saccoglossus</taxon>
    </lineage>
</organism>
<dbReference type="Pfam" id="PF12895">
    <property type="entry name" value="ANAPC3"/>
    <property type="match status" value="1"/>
</dbReference>
<proteinExistence type="inferred from homology"/>
<dbReference type="Pfam" id="PF18972">
    <property type="entry name" value="Wheel"/>
    <property type="match status" value="1"/>
</dbReference>
<dbReference type="CDD" id="cd21380">
    <property type="entry name" value="CTWD_Cns1"/>
    <property type="match status" value="1"/>
</dbReference>
<comment type="similarity">
    <text evidence="3">Belongs to the TTC4 family.</text>
</comment>
<dbReference type="Proteomes" id="UP000694865">
    <property type="component" value="Unplaced"/>
</dbReference>
<evidence type="ECO:0000256" key="1">
    <source>
        <dbReference type="ARBA" id="ARBA00022737"/>
    </source>
</evidence>
<keyword evidence="1" id="KW-0677">Repeat</keyword>
<gene>
    <name evidence="7" type="primary">LOC100373200</name>
</gene>
<feature type="repeat" description="TPR" evidence="4">
    <location>
        <begin position="86"/>
        <end position="119"/>
    </location>
</feature>
<evidence type="ECO:0000313" key="6">
    <source>
        <dbReference type="Proteomes" id="UP000694865"/>
    </source>
</evidence>
<dbReference type="RefSeq" id="XP_006812653.1">
    <property type="nucleotide sequence ID" value="XM_006812590.1"/>
</dbReference>
<dbReference type="InterPro" id="IPR044059">
    <property type="entry name" value="Csn1/TTC4_wheel"/>
</dbReference>
<name>A0ABM0LY12_SACKO</name>
<dbReference type="InterPro" id="IPR019734">
    <property type="entry name" value="TPR_rpt"/>
</dbReference>
<keyword evidence="2 4" id="KW-0802">TPR repeat</keyword>
<evidence type="ECO:0000313" key="7">
    <source>
        <dbReference type="RefSeq" id="XP_006812653.1"/>
    </source>
</evidence>
<evidence type="ECO:0000259" key="5">
    <source>
        <dbReference type="Pfam" id="PF18972"/>
    </source>
</evidence>
<accession>A0ABM0LY12</accession>
<keyword evidence="6" id="KW-1185">Reference proteome</keyword>
<dbReference type="PANTHER" id="PTHR46035">
    <property type="entry name" value="TETRATRICOPEPTIDE REPEAT PROTEIN 4"/>
    <property type="match status" value="1"/>
</dbReference>
<feature type="domain" description="Cns1/TTC4 wheel" evidence="5">
    <location>
        <begin position="263"/>
        <end position="364"/>
    </location>
</feature>
<protein>
    <submittedName>
        <fullName evidence="7">Tetratricopeptide repeat protein 4-like</fullName>
    </submittedName>
</protein>
<dbReference type="InterPro" id="IPR011990">
    <property type="entry name" value="TPR-like_helical_dom_sf"/>
</dbReference>
<evidence type="ECO:0000256" key="4">
    <source>
        <dbReference type="PROSITE-ProRule" id="PRU00339"/>
    </source>
</evidence>
<evidence type="ECO:0000256" key="2">
    <source>
        <dbReference type="ARBA" id="ARBA00022803"/>
    </source>
</evidence>
<dbReference type="SUPFAM" id="SSF48452">
    <property type="entry name" value="TPR-like"/>
    <property type="match status" value="1"/>
</dbReference>
<dbReference type="GeneID" id="100373200"/>
<reference evidence="7" key="1">
    <citation type="submission" date="2025-08" db="UniProtKB">
        <authorList>
            <consortium name="RefSeq"/>
        </authorList>
    </citation>
    <scope>IDENTIFICATION</scope>
    <source>
        <tissue evidence="7">Testes</tissue>
    </source>
</reference>
<dbReference type="SMART" id="SM00028">
    <property type="entry name" value="TPR"/>
    <property type="match status" value="3"/>
</dbReference>
<dbReference type="PROSITE" id="PS50005">
    <property type="entry name" value="TPR"/>
    <property type="match status" value="1"/>
</dbReference>